<evidence type="ECO:0000313" key="1">
    <source>
        <dbReference type="EMBL" id="BCR35232.1"/>
    </source>
</evidence>
<dbReference type="EMBL" id="AP024412">
    <property type="protein sequence ID" value="BCR35232.1"/>
    <property type="molecule type" value="Genomic_DNA"/>
</dbReference>
<keyword evidence="2" id="KW-1185">Reference proteome</keyword>
<dbReference type="Proteomes" id="UP000620133">
    <property type="component" value="Chromosome"/>
</dbReference>
<evidence type="ECO:0000313" key="2">
    <source>
        <dbReference type="Proteomes" id="UP000620133"/>
    </source>
</evidence>
<accession>A0A7U9THA7</accession>
<organism evidence="1 2">
    <name type="scientific">Mariniplasma anaerobium</name>
    <dbReference type="NCBI Taxonomy" id="2735436"/>
    <lineage>
        <taxon>Bacteria</taxon>
        <taxon>Bacillati</taxon>
        <taxon>Mycoplasmatota</taxon>
        <taxon>Mollicutes</taxon>
        <taxon>Acholeplasmatales</taxon>
        <taxon>Acholeplasmataceae</taxon>
        <taxon>Mariniplasma</taxon>
    </lineage>
</organism>
<name>A0A7U9THA7_9MOLU</name>
<gene>
    <name evidence="1" type="ORF">MPAN_001250</name>
</gene>
<reference evidence="1" key="1">
    <citation type="submission" date="2021-01" db="EMBL/GenBank/DDBJ databases">
        <title>Draft genome sequence of Acholeplasmataceae bacterium strain Mahy22.</title>
        <authorList>
            <person name="Watanabe M."/>
            <person name="Kojima H."/>
            <person name="Fukui M."/>
        </authorList>
    </citation>
    <scope>NUCLEOTIDE SEQUENCE</scope>
    <source>
        <strain evidence="1">Mahy22</strain>
    </source>
</reference>
<dbReference type="AlphaFoldDB" id="A0A7U9THA7"/>
<dbReference type="KEGG" id="manr:MPAN_001250"/>
<dbReference type="RefSeq" id="WP_176239103.1">
    <property type="nucleotide sequence ID" value="NZ_AP024412.1"/>
</dbReference>
<sequence length="308" mass="36029">MKFFSYLLIGMYYVLFFVLQSFLKTSQVSQELVYLIYFGFLPIFLMFVEKTRAPSHIIKKSLWYGGMILASDFLLHTFVIFQSGFTKNQLAIYGFFGVLFNEFKGILGLIIVFLIFVIVILLFLYGVSRLKHFYLNHEPSIIRSIVYAGIVYIVYNIYLYIYAIYSDLSDFQLWFHSRFTVLVIIGACIGYLLAVLIVYAFAHISGHYISVKKSFQLTFVIYTIFDLFIILFIFNPLFGFVETLLETQTYTPVLGVNLFNFLGVFLTILVYFISRKNDDLSKEVIFSYKAIIVLVFGFYTIFFLLNWL</sequence>
<protein>
    <submittedName>
        <fullName evidence="1">Uncharacterized protein</fullName>
    </submittedName>
</protein>
<proteinExistence type="predicted"/>